<dbReference type="AlphaFoldDB" id="A0A9X1XNQ3"/>
<dbReference type="Pfam" id="PF11140">
    <property type="entry name" value="DUF2913"/>
    <property type="match status" value="1"/>
</dbReference>
<dbReference type="EMBL" id="JAJHVV010000021">
    <property type="protein sequence ID" value="MCK6265815.1"/>
    <property type="molecule type" value="Genomic_DNA"/>
</dbReference>
<name>A0A9X1XNQ3_9VIBR</name>
<evidence type="ECO:0000313" key="2">
    <source>
        <dbReference type="Proteomes" id="UP001139559"/>
    </source>
</evidence>
<sequence length="220" mass="24995">MSNYTVEIQNVVNSALSEMYAEHASGKLADAPIANNHFLIHWVTKSLKTQRFDRCVVDDLVRWQKSGRSKGNNAGLPFIFKRISVFYAQFFSENEKGDEIKDSDIEKFLDLMIAQNWDVSTSEPLLGGGKVQIFTDGHSSLALCADQCDDCFDGERLSKPMHWFVRGHHAEFIEKAAEEGFMVHKVTDYKSVVKYHGEYIIYPNNQGNQLAEIPLNLNID</sequence>
<dbReference type="Proteomes" id="UP001139559">
    <property type="component" value="Unassembled WGS sequence"/>
</dbReference>
<keyword evidence="2" id="KW-1185">Reference proteome</keyword>
<dbReference type="RefSeq" id="WP_248010879.1">
    <property type="nucleotide sequence ID" value="NZ_JAJHVV010000021.1"/>
</dbReference>
<organism evidence="1 2">
    <name type="scientific">Vibrio amylolyticus</name>
    <dbReference type="NCBI Taxonomy" id="2847292"/>
    <lineage>
        <taxon>Bacteria</taxon>
        <taxon>Pseudomonadati</taxon>
        <taxon>Pseudomonadota</taxon>
        <taxon>Gammaproteobacteria</taxon>
        <taxon>Vibrionales</taxon>
        <taxon>Vibrionaceae</taxon>
        <taxon>Vibrio</taxon>
    </lineage>
</organism>
<gene>
    <name evidence="1" type="ORF">KP803_21370</name>
</gene>
<comment type="caution">
    <text evidence="1">The sequence shown here is derived from an EMBL/GenBank/DDBJ whole genome shotgun (WGS) entry which is preliminary data.</text>
</comment>
<reference evidence="1" key="1">
    <citation type="submission" date="2021-11" db="EMBL/GenBank/DDBJ databases">
        <title>Vibrio ZSDE26 sp. nov. and Vibrio ZSDZ34 sp. nov., isolated from coastal seawater in Qingdao.</title>
        <authorList>
            <person name="Zhang P."/>
        </authorList>
    </citation>
    <scope>NUCLEOTIDE SEQUENCE</scope>
    <source>
        <strain evidence="1">ZSDE26</strain>
    </source>
</reference>
<proteinExistence type="predicted"/>
<evidence type="ECO:0000313" key="1">
    <source>
        <dbReference type="EMBL" id="MCK6265815.1"/>
    </source>
</evidence>
<dbReference type="InterPro" id="IPR021316">
    <property type="entry name" value="DUF2913"/>
</dbReference>
<protein>
    <submittedName>
        <fullName evidence="1">DUF2913 family protein</fullName>
    </submittedName>
</protein>
<accession>A0A9X1XNQ3</accession>